<name>A0A3A9Z6I0_9ACTN</name>
<dbReference type="SUPFAM" id="SSF51735">
    <property type="entry name" value="NAD(P)-binding Rossmann-fold domains"/>
    <property type="match status" value="1"/>
</dbReference>
<evidence type="ECO:0000256" key="1">
    <source>
        <dbReference type="ARBA" id="ARBA00023002"/>
    </source>
</evidence>
<evidence type="ECO:0000259" key="3">
    <source>
        <dbReference type="Pfam" id="PF03807"/>
    </source>
</evidence>
<reference evidence="4 5" key="1">
    <citation type="journal article" date="2014" name="Int. J. Syst. Evol. Microbiol.">
        <title>Streptomyces hoynatensis sp. nov., isolated from deep marine sediment.</title>
        <authorList>
            <person name="Veyisoglu A."/>
            <person name="Sahin N."/>
        </authorList>
    </citation>
    <scope>NUCLEOTIDE SEQUENCE [LARGE SCALE GENOMIC DNA]</scope>
    <source>
        <strain evidence="4 5">KCTC 29097</strain>
    </source>
</reference>
<feature type="region of interest" description="Disordered" evidence="2">
    <location>
        <begin position="206"/>
        <end position="226"/>
    </location>
</feature>
<dbReference type="AlphaFoldDB" id="A0A3A9Z6I0"/>
<dbReference type="InterPro" id="IPR036291">
    <property type="entry name" value="NAD(P)-bd_dom_sf"/>
</dbReference>
<proteinExistence type="predicted"/>
<dbReference type="PANTHER" id="PTHR14239:SF10">
    <property type="entry name" value="REDUCTASE"/>
    <property type="match status" value="1"/>
</dbReference>
<dbReference type="InterPro" id="IPR028939">
    <property type="entry name" value="P5C_Rdtase_cat_N"/>
</dbReference>
<accession>A0A3A9Z6I0</accession>
<dbReference type="Gene3D" id="3.40.50.720">
    <property type="entry name" value="NAD(P)-binding Rossmann-like Domain"/>
    <property type="match status" value="1"/>
</dbReference>
<keyword evidence="1" id="KW-0560">Oxidoreductase</keyword>
<feature type="compositionally biased region" description="Basic and acidic residues" evidence="2">
    <location>
        <begin position="213"/>
        <end position="226"/>
    </location>
</feature>
<dbReference type="Proteomes" id="UP000272474">
    <property type="component" value="Unassembled WGS sequence"/>
</dbReference>
<dbReference type="PANTHER" id="PTHR14239">
    <property type="entry name" value="DUDULIN-RELATED"/>
    <property type="match status" value="1"/>
</dbReference>
<evidence type="ECO:0000313" key="4">
    <source>
        <dbReference type="EMBL" id="RKN42927.1"/>
    </source>
</evidence>
<evidence type="ECO:0000313" key="5">
    <source>
        <dbReference type="Proteomes" id="UP000272474"/>
    </source>
</evidence>
<dbReference type="InterPro" id="IPR051267">
    <property type="entry name" value="STEAP_metalloreductase"/>
</dbReference>
<gene>
    <name evidence="4" type="ORF">D7294_10355</name>
</gene>
<protein>
    <submittedName>
        <fullName evidence="4">NADP oxidoreductase</fullName>
    </submittedName>
</protein>
<dbReference type="OrthoDB" id="5738121at2"/>
<dbReference type="GO" id="GO:0016491">
    <property type="term" value="F:oxidoreductase activity"/>
    <property type="evidence" value="ECO:0007669"/>
    <property type="project" value="UniProtKB-KW"/>
</dbReference>
<evidence type="ECO:0000256" key="2">
    <source>
        <dbReference type="SAM" id="MobiDB-lite"/>
    </source>
</evidence>
<comment type="caution">
    <text evidence="4">The sequence shown here is derived from an EMBL/GenBank/DDBJ whole genome shotgun (WGS) entry which is preliminary data.</text>
</comment>
<organism evidence="4 5">
    <name type="scientific">Streptomyces hoynatensis</name>
    <dbReference type="NCBI Taxonomy" id="1141874"/>
    <lineage>
        <taxon>Bacteria</taxon>
        <taxon>Bacillati</taxon>
        <taxon>Actinomycetota</taxon>
        <taxon>Actinomycetes</taxon>
        <taxon>Kitasatosporales</taxon>
        <taxon>Streptomycetaceae</taxon>
        <taxon>Streptomyces</taxon>
    </lineage>
</organism>
<feature type="domain" description="Pyrroline-5-carboxylate reductase catalytic N-terminal" evidence="3">
    <location>
        <begin position="2"/>
        <end position="87"/>
    </location>
</feature>
<sequence>MRIGILGAGRMAQALGGRWREAGHEVLSGARDPRRAGPGAESLATAATFGEAVLLAVPDHAALEVLAAVGAGGGALRGRTLIDCTNPLVPGTVRLATEGGPSMAERIAAAAPGAHVVKAFNLCPDEVWRMTPPVFDGVPLGVPLCGDQETALALVGTLVADLGCVPVAGGGLERAGLLEAAAAFMIGLWAQGAQARAVLPWVGADAPRPTLGRRQDPADEPETAER</sequence>
<dbReference type="RefSeq" id="WP_120677998.1">
    <property type="nucleotide sequence ID" value="NZ_RBAL01000005.1"/>
</dbReference>
<dbReference type="EMBL" id="RBAL01000005">
    <property type="protein sequence ID" value="RKN42927.1"/>
    <property type="molecule type" value="Genomic_DNA"/>
</dbReference>
<dbReference type="Pfam" id="PF03807">
    <property type="entry name" value="F420_oxidored"/>
    <property type="match status" value="1"/>
</dbReference>
<keyword evidence="5" id="KW-1185">Reference proteome</keyword>